<name>A0A8H2K7R3_9MICO</name>
<gene>
    <name evidence="8" type="ORF">FB472_1859</name>
</gene>
<feature type="domain" description="Aminotransferase class I/classII large" evidence="7">
    <location>
        <begin position="39"/>
        <end position="383"/>
    </location>
</feature>
<evidence type="ECO:0000256" key="1">
    <source>
        <dbReference type="ARBA" id="ARBA00001933"/>
    </source>
</evidence>
<evidence type="ECO:0000256" key="6">
    <source>
        <dbReference type="RuleBase" id="RU000481"/>
    </source>
</evidence>
<dbReference type="PRINTS" id="PR00753">
    <property type="entry name" value="ACCSYNTHASE"/>
</dbReference>
<dbReference type="Proteomes" id="UP000316560">
    <property type="component" value="Unassembled WGS sequence"/>
</dbReference>
<dbReference type="GO" id="GO:0006520">
    <property type="term" value="P:amino acid metabolic process"/>
    <property type="evidence" value="ECO:0007669"/>
    <property type="project" value="InterPro"/>
</dbReference>
<sequence length="398" mass="44157">MRIDDSWRDLVAPDFSLYAGLDPERRIMMMGADPFAPDKCLPDHVIAATKQALDDGKTHYSLDNGYAEPRLKTALVNKLRDFNGMEIDPETELMVGPSSAFTLFLSIRICIRPGQGDEVLVTSPGFAENINDIHQMGAVCVQVPTYEEDGFKLRMDEFRSRITERTRAIVITNPNNPTTTVYTRENLLELAALAEEFDLGVIVDQDFERQVYDGAEFVNFATLPGMRERTLTVFGTSKDLGLTGFRVGYLVAPAEIMPLLKIATFNYVGPTNTFAQYGVAAAYENPAYTDEWFTIYDQRRHAIFDVLKDIPGVGALMPEGGFYHWVNISELGTSLEVVKHLVTTQQLGVSPGTWFGDSGEGYVRVMYGSNGRDEVFQEGVSRLASGLLELAKSKGLVA</sequence>
<dbReference type="OrthoDB" id="9763453at2"/>
<dbReference type="InterPro" id="IPR004838">
    <property type="entry name" value="NHTrfase_class1_PyrdxlP-BS"/>
</dbReference>
<dbReference type="PANTHER" id="PTHR46383">
    <property type="entry name" value="ASPARTATE AMINOTRANSFERASE"/>
    <property type="match status" value="1"/>
</dbReference>
<comment type="caution">
    <text evidence="8">The sequence shown here is derived from an EMBL/GenBank/DDBJ whole genome shotgun (WGS) entry which is preliminary data.</text>
</comment>
<keyword evidence="9" id="KW-1185">Reference proteome</keyword>
<evidence type="ECO:0000256" key="2">
    <source>
        <dbReference type="ARBA" id="ARBA00007441"/>
    </source>
</evidence>
<dbReference type="EMBL" id="VFRA01000001">
    <property type="protein sequence ID" value="TQO20239.1"/>
    <property type="molecule type" value="Genomic_DNA"/>
</dbReference>
<dbReference type="InterPro" id="IPR015421">
    <property type="entry name" value="PyrdxlP-dep_Trfase_major"/>
</dbReference>
<evidence type="ECO:0000313" key="9">
    <source>
        <dbReference type="Proteomes" id="UP000316560"/>
    </source>
</evidence>
<dbReference type="InterPro" id="IPR015422">
    <property type="entry name" value="PyrdxlP-dep_Trfase_small"/>
</dbReference>
<dbReference type="Gene3D" id="3.40.640.10">
    <property type="entry name" value="Type I PLP-dependent aspartate aminotransferase-like (Major domain)"/>
    <property type="match status" value="1"/>
</dbReference>
<evidence type="ECO:0000256" key="5">
    <source>
        <dbReference type="ARBA" id="ARBA00022898"/>
    </source>
</evidence>
<evidence type="ECO:0000313" key="8">
    <source>
        <dbReference type="EMBL" id="TQO20239.1"/>
    </source>
</evidence>
<dbReference type="Pfam" id="PF00155">
    <property type="entry name" value="Aminotran_1_2"/>
    <property type="match status" value="1"/>
</dbReference>
<comment type="similarity">
    <text evidence="2 6">Belongs to the class-I pyridoxal-phosphate-dependent aminotransferase family.</text>
</comment>
<protein>
    <recommendedName>
        <fullName evidence="6">Aminotransferase</fullName>
        <ecNumber evidence="6">2.6.1.-</ecNumber>
    </recommendedName>
</protein>
<dbReference type="RefSeq" id="WP_141990616.1">
    <property type="nucleotide sequence ID" value="NZ_VFRA01000001.1"/>
</dbReference>
<dbReference type="GO" id="GO:0008483">
    <property type="term" value="F:transaminase activity"/>
    <property type="evidence" value="ECO:0007669"/>
    <property type="project" value="UniProtKB-KW"/>
</dbReference>
<organism evidence="8 9">
    <name type="scientific">Rhodoglobus vestalii</name>
    <dbReference type="NCBI Taxonomy" id="193384"/>
    <lineage>
        <taxon>Bacteria</taxon>
        <taxon>Bacillati</taxon>
        <taxon>Actinomycetota</taxon>
        <taxon>Actinomycetes</taxon>
        <taxon>Micrococcales</taxon>
        <taxon>Microbacteriaceae</taxon>
        <taxon>Rhodoglobus</taxon>
    </lineage>
</organism>
<dbReference type="SUPFAM" id="SSF53383">
    <property type="entry name" value="PLP-dependent transferases"/>
    <property type="match status" value="1"/>
</dbReference>
<dbReference type="CDD" id="cd00609">
    <property type="entry name" value="AAT_like"/>
    <property type="match status" value="1"/>
</dbReference>
<dbReference type="Gene3D" id="3.90.1150.10">
    <property type="entry name" value="Aspartate Aminotransferase, domain 1"/>
    <property type="match status" value="1"/>
</dbReference>
<dbReference type="GO" id="GO:0030170">
    <property type="term" value="F:pyridoxal phosphate binding"/>
    <property type="evidence" value="ECO:0007669"/>
    <property type="project" value="InterPro"/>
</dbReference>
<evidence type="ECO:0000259" key="7">
    <source>
        <dbReference type="Pfam" id="PF00155"/>
    </source>
</evidence>
<comment type="cofactor">
    <cofactor evidence="1 6">
        <name>pyridoxal 5'-phosphate</name>
        <dbReference type="ChEBI" id="CHEBI:597326"/>
    </cofactor>
</comment>
<dbReference type="PANTHER" id="PTHR46383:SF1">
    <property type="entry name" value="ASPARTATE AMINOTRANSFERASE"/>
    <property type="match status" value="1"/>
</dbReference>
<keyword evidence="3 6" id="KW-0032">Aminotransferase</keyword>
<keyword evidence="4 6" id="KW-0808">Transferase</keyword>
<dbReference type="InterPro" id="IPR004839">
    <property type="entry name" value="Aminotransferase_I/II_large"/>
</dbReference>
<dbReference type="PROSITE" id="PS00105">
    <property type="entry name" value="AA_TRANSFER_CLASS_1"/>
    <property type="match status" value="1"/>
</dbReference>
<accession>A0A8H2K7R3</accession>
<evidence type="ECO:0000256" key="3">
    <source>
        <dbReference type="ARBA" id="ARBA00022576"/>
    </source>
</evidence>
<dbReference type="InterPro" id="IPR050596">
    <property type="entry name" value="AspAT/PAT-like"/>
</dbReference>
<proteinExistence type="inferred from homology"/>
<keyword evidence="5" id="KW-0663">Pyridoxal phosphate</keyword>
<evidence type="ECO:0000256" key="4">
    <source>
        <dbReference type="ARBA" id="ARBA00022679"/>
    </source>
</evidence>
<dbReference type="EC" id="2.6.1.-" evidence="6"/>
<reference evidence="8 9" key="1">
    <citation type="submission" date="2019-06" db="EMBL/GenBank/DDBJ databases">
        <title>Sequencing the genomes of 1000 actinobacteria strains.</title>
        <authorList>
            <person name="Klenk H.-P."/>
        </authorList>
    </citation>
    <scope>NUCLEOTIDE SEQUENCE [LARGE SCALE GENOMIC DNA]</scope>
    <source>
        <strain evidence="8 9">DSM 21947</strain>
    </source>
</reference>
<dbReference type="AlphaFoldDB" id="A0A8H2K7R3"/>
<dbReference type="InterPro" id="IPR015424">
    <property type="entry name" value="PyrdxlP-dep_Trfase"/>
</dbReference>